<protein>
    <submittedName>
        <fullName evidence="1">Uncharacterized protein</fullName>
    </submittedName>
</protein>
<evidence type="ECO:0000313" key="1">
    <source>
        <dbReference type="EMBL" id="SCM50991.1"/>
    </source>
</evidence>
<dbReference type="Proteomes" id="UP000094844">
    <property type="component" value="Unassembled WGS sequence"/>
</dbReference>
<dbReference type="AlphaFoldDB" id="A0A1C6YW08"/>
<proteinExistence type="predicted"/>
<name>A0A1C6YW08_HAFAL</name>
<sequence>MAFEKCWMEIFREAKNEYREKAIRFRECDTMRRCYVELAWRNRASQRECKIKILQVA</sequence>
<organism evidence="1 2">
    <name type="scientific">Hafnia alvei</name>
    <dbReference type="NCBI Taxonomy" id="569"/>
    <lineage>
        <taxon>Bacteria</taxon>
        <taxon>Pseudomonadati</taxon>
        <taxon>Pseudomonadota</taxon>
        <taxon>Gammaproteobacteria</taxon>
        <taxon>Enterobacterales</taxon>
        <taxon>Hafniaceae</taxon>
        <taxon>Hafnia</taxon>
    </lineage>
</organism>
<gene>
    <name evidence="1" type="ORF">BN1044_00441</name>
</gene>
<evidence type="ECO:0000313" key="2">
    <source>
        <dbReference type="Proteomes" id="UP000094844"/>
    </source>
</evidence>
<accession>A0A1C6YW08</accession>
<dbReference type="EMBL" id="FMIQ01000006">
    <property type="protein sequence ID" value="SCM50991.1"/>
    <property type="molecule type" value="Genomic_DNA"/>
</dbReference>
<reference evidence="1 2" key="1">
    <citation type="submission" date="2016-09" db="EMBL/GenBank/DDBJ databases">
        <authorList>
            <person name="Capua I."/>
            <person name="De Benedictis P."/>
            <person name="Joannis T."/>
            <person name="Lombin L.H."/>
            <person name="Cattoli G."/>
        </authorList>
    </citation>
    <scope>NUCLEOTIDE SEQUENCE [LARGE SCALE GENOMIC DNA]</scope>
    <source>
        <strain evidence="1 2">GB001</strain>
    </source>
</reference>